<gene>
    <name evidence="1" type="ORF">M9Y10_008391</name>
</gene>
<comment type="caution">
    <text evidence="1">The sequence shown here is derived from an EMBL/GenBank/DDBJ whole genome shotgun (WGS) entry which is preliminary data.</text>
</comment>
<accession>A0ABR2IY06</accession>
<dbReference type="EMBL" id="JAPFFF010000014">
    <property type="protein sequence ID" value="KAK8870507.1"/>
    <property type="molecule type" value="Genomic_DNA"/>
</dbReference>
<sequence>MSYTKHQVNENTDYKASHAISLEDRMISVKYDSTLCLNSEGALSVVNSGSSSGSGSDYTAGKGIQIKSFQDGQRLNNTINANVDGSTIKVNDKNQLEVINGGGGGDGKEYKAGKALNLNDEEDPSDPHSSLTLNANNKFDVNVDGTTIKVNGNQLTVPQPTISTYSAGQALTLDANNKFDVSIDNSTNKLNEQNQLTAINEGKTYTAGDGIEIDNDNATIKARVDGTTIKCKNGVLNVPQPTIPTYTAGSALSLNPNNKFNVNVDGSTIKVNNSNQLEVINSGDSTYTAGEGISISNNRIMINKDWFDIRDSTLNPDGTLQLQNVSTYSSKQDIRLCVVEARPKNAIRNNGFFTQSLGMNPDYEIDFNKSINQEIIHVKDQNNDDDDDEASPDGTSEIDNYLLTITDIPEELNLSSDADFLRIHLPNKITDKNGKPVDSVICRVNRNDLYTCDIESSGFNQLTNSSFININEVVPKNLVSFNSVGCDFDIKHIAEVIDQDFLHCEGNEIRINDKDNNVLAAFISDGNGKFAIHGSDLPDGCIDLPNSIIHFDYEHHKELFKNEVKVVFHLMPEDIDYRTYTFNNFKNCGGKPSYTIPYIK</sequence>
<keyword evidence="2" id="KW-1185">Reference proteome</keyword>
<reference evidence="1 2" key="1">
    <citation type="submission" date="2024-04" db="EMBL/GenBank/DDBJ databases">
        <title>Tritrichomonas musculus Genome.</title>
        <authorList>
            <person name="Alves-Ferreira E."/>
            <person name="Grigg M."/>
            <person name="Lorenzi H."/>
            <person name="Galac M."/>
        </authorList>
    </citation>
    <scope>NUCLEOTIDE SEQUENCE [LARGE SCALE GENOMIC DNA]</scope>
    <source>
        <strain evidence="1 2">EAF2021</strain>
    </source>
</reference>
<evidence type="ECO:0000313" key="2">
    <source>
        <dbReference type="Proteomes" id="UP001470230"/>
    </source>
</evidence>
<proteinExistence type="predicted"/>
<name>A0ABR2IY06_9EUKA</name>
<organism evidence="1 2">
    <name type="scientific">Tritrichomonas musculus</name>
    <dbReference type="NCBI Taxonomy" id="1915356"/>
    <lineage>
        <taxon>Eukaryota</taxon>
        <taxon>Metamonada</taxon>
        <taxon>Parabasalia</taxon>
        <taxon>Tritrichomonadida</taxon>
        <taxon>Tritrichomonadidae</taxon>
        <taxon>Tritrichomonas</taxon>
    </lineage>
</organism>
<dbReference type="Proteomes" id="UP001470230">
    <property type="component" value="Unassembled WGS sequence"/>
</dbReference>
<protein>
    <submittedName>
        <fullName evidence="1">Uncharacterized protein</fullName>
    </submittedName>
</protein>
<evidence type="ECO:0000313" key="1">
    <source>
        <dbReference type="EMBL" id="KAK8870507.1"/>
    </source>
</evidence>